<gene>
    <name evidence="2" type="ORF">PPSIR1_19604</name>
</gene>
<sequence length="368" mass="38361">MNPLACVFALLAGMGEAPAERSTVVVHIGGESPARDEVRGAIEDRLDDIDVVPEFVSRDAVSLDEVFTPVRSSDPSVVAHVFVLLEDDPKVFVIEPDWSHVLGRRLGATEIDIVALEQISLIVSGSVDALLAGGTIGIAPAEAREAFGAPEPEPETETETETEPETEPAPETEVAPIFLEPPRAVDEATDADPKRPLRPRSSLGAGYGLQAFAPGYGPAQAVTVSASLRSSSGWRWGGAFSGGVLRPPSVAFDAVEVDMLGGTLRGWAGATPTLTPHVAVAAELGGGVDVLRVRPSGPVDDRVEAVGAVGVRAGPVFSLGRGRDRVRVALLADVAVRVDGFHLTTNAGEEVRPYAVAPGGTVEVGWAR</sequence>
<evidence type="ECO:0000313" key="3">
    <source>
        <dbReference type="Proteomes" id="UP000005801"/>
    </source>
</evidence>
<keyword evidence="3" id="KW-1185">Reference proteome</keyword>
<feature type="compositionally biased region" description="Acidic residues" evidence="1">
    <location>
        <begin position="152"/>
        <end position="170"/>
    </location>
</feature>
<organism evidence="2 3">
    <name type="scientific">Plesiocystis pacifica SIR-1</name>
    <dbReference type="NCBI Taxonomy" id="391625"/>
    <lineage>
        <taxon>Bacteria</taxon>
        <taxon>Pseudomonadati</taxon>
        <taxon>Myxococcota</taxon>
        <taxon>Polyangia</taxon>
        <taxon>Nannocystales</taxon>
        <taxon>Nannocystaceae</taxon>
        <taxon>Plesiocystis</taxon>
    </lineage>
</organism>
<dbReference type="AlphaFoldDB" id="A6GAM0"/>
<dbReference type="RefSeq" id="WP_006973762.1">
    <property type="nucleotide sequence ID" value="NZ_ABCS01000052.1"/>
</dbReference>
<accession>A6GAM0</accession>
<dbReference type="EMBL" id="ABCS01000052">
    <property type="protein sequence ID" value="EDM77082.1"/>
    <property type="molecule type" value="Genomic_DNA"/>
</dbReference>
<dbReference type="Proteomes" id="UP000005801">
    <property type="component" value="Unassembled WGS sequence"/>
</dbReference>
<protein>
    <submittedName>
        <fullName evidence="2">Uncharacterized protein</fullName>
    </submittedName>
</protein>
<proteinExistence type="predicted"/>
<evidence type="ECO:0000313" key="2">
    <source>
        <dbReference type="EMBL" id="EDM77082.1"/>
    </source>
</evidence>
<comment type="caution">
    <text evidence="2">The sequence shown here is derived from an EMBL/GenBank/DDBJ whole genome shotgun (WGS) entry which is preliminary data.</text>
</comment>
<evidence type="ECO:0000256" key="1">
    <source>
        <dbReference type="SAM" id="MobiDB-lite"/>
    </source>
</evidence>
<dbReference type="STRING" id="391625.PPSIR1_19604"/>
<reference evidence="2 3" key="1">
    <citation type="submission" date="2007-06" db="EMBL/GenBank/DDBJ databases">
        <authorList>
            <person name="Shimkets L."/>
            <person name="Ferriera S."/>
            <person name="Johnson J."/>
            <person name="Kravitz S."/>
            <person name="Beeson K."/>
            <person name="Sutton G."/>
            <person name="Rogers Y.-H."/>
            <person name="Friedman R."/>
            <person name="Frazier M."/>
            <person name="Venter J.C."/>
        </authorList>
    </citation>
    <scope>NUCLEOTIDE SEQUENCE [LARGE SCALE GENOMIC DNA]</scope>
    <source>
        <strain evidence="2 3">SIR-1</strain>
    </source>
</reference>
<name>A6GAM0_9BACT</name>
<feature type="region of interest" description="Disordered" evidence="1">
    <location>
        <begin position="147"/>
        <end position="175"/>
    </location>
</feature>